<organism evidence="1">
    <name type="scientific">Oryza punctata</name>
    <name type="common">Red rice</name>
    <dbReference type="NCBI Taxonomy" id="4537"/>
    <lineage>
        <taxon>Eukaryota</taxon>
        <taxon>Viridiplantae</taxon>
        <taxon>Streptophyta</taxon>
        <taxon>Embryophyta</taxon>
        <taxon>Tracheophyta</taxon>
        <taxon>Spermatophyta</taxon>
        <taxon>Magnoliopsida</taxon>
        <taxon>Liliopsida</taxon>
        <taxon>Poales</taxon>
        <taxon>Poaceae</taxon>
        <taxon>BOP clade</taxon>
        <taxon>Oryzoideae</taxon>
        <taxon>Oryzeae</taxon>
        <taxon>Oryzinae</taxon>
        <taxon>Oryza</taxon>
    </lineage>
</organism>
<dbReference type="Gramene" id="OPUNC05G21550.1">
    <property type="protein sequence ID" value="OPUNC05G21550.1"/>
    <property type="gene ID" value="OPUNC05G21550"/>
</dbReference>
<proteinExistence type="predicted"/>
<name>A0A0E0L534_ORYPU</name>
<keyword evidence="2" id="KW-1185">Reference proteome</keyword>
<accession>A0A0E0L534</accession>
<dbReference type="EnsemblPlants" id="OPUNC05G21550.1">
    <property type="protein sequence ID" value="OPUNC05G21550.1"/>
    <property type="gene ID" value="OPUNC05G21550"/>
</dbReference>
<sequence length="135" mass="15351">MAFLEQLITHSEKWTVIASNYVLCLSMDLVYLLYRNNDFLNCTGNRIEQHFYLVCRQDRRLARLRSPGGGLMEGRKRRINGGARDPDGAAVSVDGGQGLRDARAIRALMQLCWGWYCIASTPRSGSEEHAPRKKY</sequence>
<evidence type="ECO:0000313" key="1">
    <source>
        <dbReference type="EnsemblPlants" id="OPUNC05G21550.1"/>
    </source>
</evidence>
<reference evidence="1" key="2">
    <citation type="submission" date="2018-05" db="EMBL/GenBank/DDBJ databases">
        <title>OpunRS2 (Oryza punctata Reference Sequence Version 2).</title>
        <authorList>
            <person name="Zhang J."/>
            <person name="Kudrna D."/>
            <person name="Lee S."/>
            <person name="Talag J."/>
            <person name="Welchert J."/>
            <person name="Wing R.A."/>
        </authorList>
    </citation>
    <scope>NUCLEOTIDE SEQUENCE [LARGE SCALE GENOMIC DNA]</scope>
</reference>
<dbReference type="AlphaFoldDB" id="A0A0E0L534"/>
<dbReference type="HOGENOM" id="CLU_1889145_0_0_1"/>
<evidence type="ECO:0000313" key="2">
    <source>
        <dbReference type="Proteomes" id="UP000026962"/>
    </source>
</evidence>
<reference evidence="1" key="1">
    <citation type="submission" date="2015-04" db="UniProtKB">
        <authorList>
            <consortium name="EnsemblPlants"/>
        </authorList>
    </citation>
    <scope>IDENTIFICATION</scope>
</reference>
<protein>
    <submittedName>
        <fullName evidence="1">Uncharacterized protein</fullName>
    </submittedName>
</protein>
<dbReference type="Proteomes" id="UP000026962">
    <property type="component" value="Chromosome 5"/>
</dbReference>